<proteinExistence type="predicted"/>
<dbReference type="STRING" id="1505907.TEU_07495"/>
<name>A0A097QUN0_9EURY</name>
<dbReference type="KEGG" id="teu:TEU_07495"/>
<dbReference type="OrthoDB" id="95441at2157"/>
<dbReference type="GeneID" id="25153281"/>
<dbReference type="RefSeq" id="WP_050003163.1">
    <property type="nucleotide sequence ID" value="NZ_CP008887.1"/>
</dbReference>
<dbReference type="HOGENOM" id="CLU_2875279_0_0_2"/>
<dbReference type="EMBL" id="CP008887">
    <property type="protein sequence ID" value="AIU70187.1"/>
    <property type="molecule type" value="Genomic_DNA"/>
</dbReference>
<keyword evidence="2" id="KW-1185">Reference proteome</keyword>
<reference evidence="1 2" key="1">
    <citation type="journal article" date="2015" name="Int. J. Syst. Evol. Microbiol.">
        <title>Thermococcus eurythermalis sp. nov., a conditional piezophilic hyperthermophilic archaeon with a wide temperature range isolated from an oil-immersed chimney in the Guaymas Basin.</title>
        <authorList>
            <person name="Zhao W."/>
            <person name="Zeng X."/>
            <person name="Xiao X."/>
        </authorList>
    </citation>
    <scope>NUCLEOTIDE SEQUENCE [LARGE SCALE GENOMIC DNA]</scope>
    <source>
        <strain evidence="1 2">A501</strain>
    </source>
</reference>
<accession>A0A097QUN0</accession>
<dbReference type="Proteomes" id="UP000029980">
    <property type="component" value="Chromosome"/>
</dbReference>
<organism evidence="1 2">
    <name type="scientific">Thermococcus eurythermalis</name>
    <dbReference type="NCBI Taxonomy" id="1505907"/>
    <lineage>
        <taxon>Archaea</taxon>
        <taxon>Methanobacteriati</taxon>
        <taxon>Methanobacteriota</taxon>
        <taxon>Thermococci</taxon>
        <taxon>Thermococcales</taxon>
        <taxon>Thermococcaceae</taxon>
        <taxon>Thermococcus</taxon>
    </lineage>
</organism>
<evidence type="ECO:0000313" key="2">
    <source>
        <dbReference type="Proteomes" id="UP000029980"/>
    </source>
</evidence>
<dbReference type="AlphaFoldDB" id="A0A097QUN0"/>
<evidence type="ECO:0000313" key="1">
    <source>
        <dbReference type="EMBL" id="AIU70187.1"/>
    </source>
</evidence>
<gene>
    <name evidence="1" type="ORF">TEU_07495</name>
</gene>
<sequence>MTKRGRPPVMKAWRVRITQPDEEPLEFTIFAKTQEEAEEMARFMVKQSFPFASYSVKKLGRVRA</sequence>
<protein>
    <submittedName>
        <fullName evidence="1">Uncharacterized protein</fullName>
    </submittedName>
</protein>